<dbReference type="Gene3D" id="1.10.1200.90">
    <property type="entry name" value="DsbA-like domain"/>
    <property type="match status" value="1"/>
</dbReference>
<sequence>MSKKHLGVAAALDFGKTTAKHQVTAILNLGCPDSRQWYLANQQVLLQAVQAGQIQLEIKFWNKPVADLANGNEANKFVDYTEPQAALKFIAAVYAQQADLNAAIDVNKFVTTKFKVDRVVTQEVLTQIDQAITAEGITSLPTIIFDGAHFSGDRLVPITQLLA</sequence>
<dbReference type="SUPFAM" id="SSF52833">
    <property type="entry name" value="Thioredoxin-like"/>
    <property type="match status" value="1"/>
</dbReference>
<dbReference type="Gene3D" id="3.40.30.10">
    <property type="entry name" value="Glutaredoxin"/>
    <property type="match status" value="1"/>
</dbReference>
<dbReference type="STRING" id="375175.AYR53_09040"/>
<dbReference type="GeneID" id="42982401"/>
<dbReference type="RefSeq" id="WP_068280663.1">
    <property type="nucleotide sequence ID" value="NZ_CP014873.1"/>
</dbReference>
<dbReference type="OrthoDB" id="2296200at2"/>
<organism evidence="1 2">
    <name type="scientific">Loigolactobacillus backii</name>
    <dbReference type="NCBI Taxonomy" id="375175"/>
    <lineage>
        <taxon>Bacteria</taxon>
        <taxon>Bacillati</taxon>
        <taxon>Bacillota</taxon>
        <taxon>Bacilli</taxon>
        <taxon>Lactobacillales</taxon>
        <taxon>Lactobacillaceae</taxon>
        <taxon>Loigolactobacillus</taxon>
    </lineage>
</organism>
<name>A0A192H4I6_9LACO</name>
<dbReference type="EMBL" id="CP014873">
    <property type="protein sequence ID" value="ANK62891.1"/>
    <property type="molecule type" value="Genomic_DNA"/>
</dbReference>
<accession>A0A192H4I6</accession>
<dbReference type="Proteomes" id="UP000078582">
    <property type="component" value="Chromosome"/>
</dbReference>
<reference evidence="1 2" key="1">
    <citation type="submission" date="2016-03" db="EMBL/GenBank/DDBJ databases">
        <title>Pediococcus and Lactobacillus from brewery environment - whole genome sequencing and assembly.</title>
        <authorList>
            <person name="Behr J."/>
            <person name="Geissler A.J."/>
            <person name="Vogel R.F."/>
        </authorList>
    </citation>
    <scope>NUCLEOTIDE SEQUENCE [LARGE SCALE GENOMIC DNA]</scope>
    <source>
        <strain evidence="1 2">TMW 1.1989</strain>
    </source>
</reference>
<proteinExistence type="predicted"/>
<evidence type="ECO:0000313" key="2">
    <source>
        <dbReference type="Proteomes" id="UP000078582"/>
    </source>
</evidence>
<dbReference type="AlphaFoldDB" id="A0A192H4I6"/>
<dbReference type="Pfam" id="PF13462">
    <property type="entry name" value="Thioredoxin_4"/>
    <property type="match status" value="1"/>
</dbReference>
<protein>
    <submittedName>
        <fullName evidence="1">Uncharacterized protein</fullName>
    </submittedName>
</protein>
<gene>
    <name evidence="1" type="ORF">AYR53_09040</name>
</gene>
<keyword evidence="2" id="KW-1185">Reference proteome</keyword>
<dbReference type="InterPro" id="IPR012336">
    <property type="entry name" value="Thioredoxin-like_fold"/>
</dbReference>
<evidence type="ECO:0000313" key="1">
    <source>
        <dbReference type="EMBL" id="ANK62891.1"/>
    </source>
</evidence>
<dbReference type="InterPro" id="IPR036249">
    <property type="entry name" value="Thioredoxin-like_sf"/>
</dbReference>